<gene>
    <name evidence="8" type="ORF">BTN82_16745</name>
</gene>
<dbReference type="SUPFAM" id="SSF89872">
    <property type="entry name" value="Inhibitor of vertebrate lysozyme, Ivy"/>
    <property type="match status" value="1"/>
</dbReference>
<comment type="caution">
    <text evidence="8">The sequence shown here is derived from an EMBL/GenBank/DDBJ whole genome shotgun (WGS) entry which is preliminary data.</text>
</comment>
<dbReference type="EMBL" id="MSCT01000014">
    <property type="protein sequence ID" value="OLF53546.1"/>
    <property type="molecule type" value="Genomic_DNA"/>
</dbReference>
<evidence type="ECO:0000256" key="4">
    <source>
        <dbReference type="ARBA" id="ARBA00022764"/>
    </source>
</evidence>
<dbReference type="Pfam" id="PF08816">
    <property type="entry name" value="Ivy"/>
    <property type="match status" value="1"/>
</dbReference>
<feature type="site" description="Important for lysozyme inhibition" evidence="5">
    <location>
        <position position="79"/>
    </location>
</feature>
<dbReference type="GO" id="GO:0042597">
    <property type="term" value="C:periplasmic space"/>
    <property type="evidence" value="ECO:0007669"/>
    <property type="project" value="UniProtKB-SubCell"/>
</dbReference>
<proteinExistence type="inferred from homology"/>
<evidence type="ECO:0000256" key="3">
    <source>
        <dbReference type="ARBA" id="ARBA00022729"/>
    </source>
</evidence>
<evidence type="ECO:0000313" key="9">
    <source>
        <dbReference type="Proteomes" id="UP000185578"/>
    </source>
</evidence>
<dbReference type="Gene3D" id="3.40.1420.10">
    <property type="entry name" value="Inhibitor of vertebrate lysozyme"/>
    <property type="match status" value="1"/>
</dbReference>
<evidence type="ECO:0000256" key="5">
    <source>
        <dbReference type="PIRSR" id="PIRSR009103-1"/>
    </source>
</evidence>
<accession>A0A1Q8EP36</accession>
<dbReference type="PIRSF" id="PIRSF009103">
    <property type="entry name" value="Ivy"/>
    <property type="match status" value="1"/>
</dbReference>
<evidence type="ECO:0000256" key="7">
    <source>
        <dbReference type="SAM" id="SignalP"/>
    </source>
</evidence>
<comment type="subcellular location">
    <subcellularLocation>
        <location evidence="1">Periplasm</location>
    </subcellularLocation>
</comment>
<evidence type="ECO:0000256" key="6">
    <source>
        <dbReference type="PIRSR" id="PIRSR009103-2"/>
    </source>
</evidence>
<dbReference type="OrthoDB" id="8858386at2"/>
<dbReference type="Proteomes" id="UP000185578">
    <property type="component" value="Unassembled WGS sequence"/>
</dbReference>
<name>A0A1Q8EP36_9PSED</name>
<evidence type="ECO:0000313" key="8">
    <source>
        <dbReference type="EMBL" id="OLF53546.1"/>
    </source>
</evidence>
<organism evidence="8 9">
    <name type="scientific">Pseudomonas chlororaphis</name>
    <dbReference type="NCBI Taxonomy" id="587753"/>
    <lineage>
        <taxon>Bacteria</taxon>
        <taxon>Pseudomonadati</taxon>
        <taxon>Pseudomonadota</taxon>
        <taxon>Gammaproteobacteria</taxon>
        <taxon>Pseudomonadales</taxon>
        <taxon>Pseudomonadaceae</taxon>
        <taxon>Pseudomonas</taxon>
    </lineage>
</organism>
<reference evidence="8 9" key="1">
    <citation type="submission" date="2016-12" db="EMBL/GenBank/DDBJ databases">
        <authorList>
            <person name="Song W.-J."/>
            <person name="Kurnit D.M."/>
        </authorList>
    </citation>
    <scope>NUCLEOTIDE SEQUENCE [LARGE SCALE GENOMIC DNA]</scope>
    <source>
        <strain evidence="8 9">PCL1601</strain>
    </source>
</reference>
<feature type="chain" id="PRO_5010294197" evidence="7">
    <location>
        <begin position="24"/>
        <end position="138"/>
    </location>
</feature>
<feature type="disulfide bond" evidence="6">
    <location>
        <begin position="76"/>
        <end position="81"/>
    </location>
</feature>
<dbReference type="InterPro" id="IPR036501">
    <property type="entry name" value="Inhibitor_vert_lysozyme_sf"/>
</dbReference>
<feature type="signal peptide" evidence="7">
    <location>
        <begin position="1"/>
        <end position="23"/>
    </location>
</feature>
<protein>
    <submittedName>
        <fullName evidence="8">Lysozyme inhibitor</fullName>
    </submittedName>
</protein>
<keyword evidence="3 7" id="KW-0732">Signal</keyword>
<keyword evidence="6" id="KW-1015">Disulfide bond</keyword>
<comment type="similarity">
    <text evidence="2">Belongs to the ivy family.</text>
</comment>
<dbReference type="AlphaFoldDB" id="A0A1Q8EP36"/>
<keyword evidence="4" id="KW-0574">Periplasm</keyword>
<dbReference type="InterPro" id="IPR014453">
    <property type="entry name" value="Inhibitor_vertebrate_lysozyme"/>
</dbReference>
<sequence>MRKHSSVLLAGLALSLMASAASAEQYLPDVVSKAPYKTAYAQMLAFPSWVSKAEGTATPVEKVSAGGSHFTVGHMCKPHDCADNQLIVVFSADGKQSWGLLATRSADAKVFNKQILGNPDAVVAALLSKSFAEQNPEK</sequence>
<evidence type="ECO:0000256" key="2">
    <source>
        <dbReference type="ARBA" id="ARBA00009724"/>
    </source>
</evidence>
<evidence type="ECO:0000256" key="1">
    <source>
        <dbReference type="ARBA" id="ARBA00004418"/>
    </source>
</evidence>